<comment type="caution">
    <text evidence="3">The sequence shown here is derived from an EMBL/GenBank/DDBJ whole genome shotgun (WGS) entry which is preliminary data.</text>
</comment>
<evidence type="ECO:0000256" key="1">
    <source>
        <dbReference type="ARBA" id="ARBA00006547"/>
    </source>
</evidence>
<dbReference type="Pfam" id="PF00797">
    <property type="entry name" value="Acetyltransf_2"/>
    <property type="match status" value="1"/>
</dbReference>
<evidence type="ECO:0000313" key="3">
    <source>
        <dbReference type="EMBL" id="NGO78219.1"/>
    </source>
</evidence>
<protein>
    <submittedName>
        <fullName evidence="3">Arylamine N-acetyltransferase</fullName>
    </submittedName>
</protein>
<dbReference type="EMBL" id="JAAKZW010000093">
    <property type="protein sequence ID" value="NGO78219.1"/>
    <property type="molecule type" value="Genomic_DNA"/>
</dbReference>
<organism evidence="3 4">
    <name type="scientific">Streptomyces mesophilus</name>
    <dbReference type="NCBI Taxonomy" id="1775132"/>
    <lineage>
        <taxon>Bacteria</taxon>
        <taxon>Bacillati</taxon>
        <taxon>Actinomycetota</taxon>
        <taxon>Actinomycetes</taxon>
        <taxon>Kitasatosporales</taxon>
        <taxon>Streptomycetaceae</taxon>
        <taxon>Streptomyces</taxon>
    </lineage>
</organism>
<name>A0A6G4XKX2_9ACTN</name>
<dbReference type="Proteomes" id="UP000481109">
    <property type="component" value="Unassembled WGS sequence"/>
</dbReference>
<dbReference type="PRINTS" id="PR01543">
    <property type="entry name" value="ANATRNSFRASE"/>
</dbReference>
<proteinExistence type="inferred from homology"/>
<keyword evidence="4" id="KW-1185">Reference proteome</keyword>
<evidence type="ECO:0000256" key="2">
    <source>
        <dbReference type="RuleBase" id="RU003452"/>
    </source>
</evidence>
<comment type="similarity">
    <text evidence="1 2">Belongs to the arylamine N-acetyltransferase family.</text>
</comment>
<evidence type="ECO:0000313" key="4">
    <source>
        <dbReference type="Proteomes" id="UP000481109"/>
    </source>
</evidence>
<dbReference type="RefSeq" id="WP_165333669.1">
    <property type="nucleotide sequence ID" value="NZ_JAAKZW010000093.1"/>
</dbReference>
<dbReference type="PANTHER" id="PTHR11786">
    <property type="entry name" value="N-HYDROXYARYLAMINE O-ACETYLTRANSFERASE"/>
    <property type="match status" value="1"/>
</dbReference>
<dbReference type="Gene3D" id="2.40.128.150">
    <property type="entry name" value="Cysteine proteinases"/>
    <property type="match status" value="1"/>
</dbReference>
<dbReference type="InterPro" id="IPR038765">
    <property type="entry name" value="Papain-like_cys_pep_sf"/>
</dbReference>
<dbReference type="Gene3D" id="3.30.2140.10">
    <property type="entry name" value="Arylamine N-acetyltransferase"/>
    <property type="match status" value="1"/>
</dbReference>
<dbReference type="InterPro" id="IPR001447">
    <property type="entry name" value="Arylamine_N-AcTrfase"/>
</dbReference>
<dbReference type="AlphaFoldDB" id="A0A6G4XKX2"/>
<reference evidence="3 4" key="1">
    <citation type="submission" date="2020-02" db="EMBL/GenBank/DDBJ databases">
        <title>Whole-genome analyses of novel actinobacteria.</title>
        <authorList>
            <person name="Sahin N."/>
            <person name="Tokatli A."/>
        </authorList>
    </citation>
    <scope>NUCLEOTIDE SEQUENCE [LARGE SCALE GENOMIC DNA]</scope>
    <source>
        <strain evidence="3 4">YC504</strain>
    </source>
</reference>
<keyword evidence="3" id="KW-0808">Transferase</keyword>
<dbReference type="PANTHER" id="PTHR11786:SF0">
    <property type="entry name" value="ARYLAMINE N-ACETYLTRANSFERASE 4-RELATED"/>
    <property type="match status" value="1"/>
</dbReference>
<gene>
    <name evidence="3" type="ORF">G6045_21505</name>
</gene>
<dbReference type="GO" id="GO:0016407">
    <property type="term" value="F:acetyltransferase activity"/>
    <property type="evidence" value="ECO:0007669"/>
    <property type="project" value="InterPro"/>
</dbReference>
<dbReference type="SUPFAM" id="SSF54001">
    <property type="entry name" value="Cysteine proteinases"/>
    <property type="match status" value="1"/>
</dbReference>
<accession>A0A6G4XKX2</accession>
<sequence>MNEKKQTASVWQGEELDLDAYLERIGFEGPRDATLETLGRLQRAHTTSIPFENVHAVLGVPLPLDLASVQERLVYRRRGGYCFEHVVLFAAALERLGFDFTGITGRITLGAPKVTPATHAMVVVRFPDDPRAWLCDVGFGSGPTAPIELADGATLEADGWSYRLERRPGALADTWSLHQLGPDGWFDRNTFVLVQQYPIDYRVGSHYVGSHPRSPFVTRLFAQRYTGPEHHQLDGTTWKMTTPDGVSIEKEVEPAQIGALLAETFDLALDEDELTAVLRESGLR</sequence>